<dbReference type="Pfam" id="PF01882">
    <property type="entry name" value="DUF58"/>
    <property type="match status" value="1"/>
</dbReference>
<reference evidence="2" key="2">
    <citation type="journal article" date="2021" name="PeerJ">
        <title>Extensive microbial diversity within the chicken gut microbiome revealed by metagenomics and culture.</title>
        <authorList>
            <person name="Gilroy R."/>
            <person name="Ravi A."/>
            <person name="Getino M."/>
            <person name="Pursley I."/>
            <person name="Horton D.L."/>
            <person name="Alikhan N.F."/>
            <person name="Baker D."/>
            <person name="Gharbi K."/>
            <person name="Hall N."/>
            <person name="Watson M."/>
            <person name="Adriaenssens E.M."/>
            <person name="Foster-Nyarko E."/>
            <person name="Jarju S."/>
            <person name="Secka A."/>
            <person name="Antonio M."/>
            <person name="Oren A."/>
            <person name="Chaudhuri R.R."/>
            <person name="La Ragione R."/>
            <person name="Hildebrand F."/>
            <person name="Pallen M.J."/>
        </authorList>
    </citation>
    <scope>NUCLEOTIDE SEQUENCE</scope>
    <source>
        <strain evidence="2">CHK123-3438</strain>
    </source>
</reference>
<dbReference type="InterPro" id="IPR002881">
    <property type="entry name" value="DUF58"/>
</dbReference>
<evidence type="ECO:0000259" key="1">
    <source>
        <dbReference type="Pfam" id="PF01882"/>
    </source>
</evidence>
<evidence type="ECO:0000313" key="2">
    <source>
        <dbReference type="EMBL" id="HIT40713.1"/>
    </source>
</evidence>
<sequence length="292" mass="33297">MRKLIYLLLAAAVFFLAGVYQSEIFMILFLAEGMLFLLFFLLSRWGTGNVETEILTERGRILEGERGNGQVKLRFKRHVFIPYCRVLLMCRNHLSREEVWQELSGAVTEGRKVRLGFSIEENSCGIVEICAVRAAVCDPLRLFFRKRPLNAGTFLTVLPQPLKPPAEIAEIEKRPGGKEGERIWEKRAGAGSYEGIRTYQPGDSMRDIHWKLSSKNDELLSRRYMEEGESGISFYLDVSGWKDGGWKEQSAFLRLAFTISREGISTDYVLEEILDRVQRPVKRPAAAGILRA</sequence>
<dbReference type="EMBL" id="DVKS01000021">
    <property type="protein sequence ID" value="HIT40713.1"/>
    <property type="molecule type" value="Genomic_DNA"/>
</dbReference>
<accession>A0A9D1GGP2</accession>
<feature type="domain" description="DUF58" evidence="1">
    <location>
        <begin position="196"/>
        <end position="245"/>
    </location>
</feature>
<name>A0A9D1GGP2_9FIRM</name>
<comment type="caution">
    <text evidence="2">The sequence shown here is derived from an EMBL/GenBank/DDBJ whole genome shotgun (WGS) entry which is preliminary data.</text>
</comment>
<dbReference type="PANTHER" id="PTHR34351">
    <property type="entry name" value="SLR1927 PROTEIN-RELATED"/>
    <property type="match status" value="1"/>
</dbReference>
<gene>
    <name evidence="2" type="ORF">IAB60_01215</name>
</gene>
<dbReference type="Proteomes" id="UP000886860">
    <property type="component" value="Unassembled WGS sequence"/>
</dbReference>
<protein>
    <submittedName>
        <fullName evidence="2">DUF58 domain-containing protein</fullName>
    </submittedName>
</protein>
<evidence type="ECO:0000313" key="3">
    <source>
        <dbReference type="Proteomes" id="UP000886860"/>
    </source>
</evidence>
<proteinExistence type="predicted"/>
<reference evidence="2" key="1">
    <citation type="submission" date="2020-10" db="EMBL/GenBank/DDBJ databases">
        <authorList>
            <person name="Gilroy R."/>
        </authorList>
    </citation>
    <scope>NUCLEOTIDE SEQUENCE</scope>
    <source>
        <strain evidence="2">CHK123-3438</strain>
    </source>
</reference>
<dbReference type="AlphaFoldDB" id="A0A9D1GGP2"/>
<organism evidence="2 3">
    <name type="scientific">Candidatus Caccovicinus merdipullorum</name>
    <dbReference type="NCBI Taxonomy" id="2840724"/>
    <lineage>
        <taxon>Bacteria</taxon>
        <taxon>Bacillati</taxon>
        <taxon>Bacillota</taxon>
        <taxon>Clostridia</taxon>
        <taxon>Eubacteriales</taxon>
        <taxon>Candidatus Caccovicinus</taxon>
    </lineage>
</organism>